<proteinExistence type="inferred from homology"/>
<accession>W2SFC5</accession>
<dbReference type="InterPro" id="IPR001525">
    <property type="entry name" value="C5_MeTfrase"/>
</dbReference>
<feature type="compositionally biased region" description="Basic and acidic residues" evidence="6">
    <location>
        <begin position="1114"/>
        <end position="1133"/>
    </location>
</feature>
<dbReference type="PANTHER" id="PTHR10629">
    <property type="entry name" value="CYTOSINE-SPECIFIC METHYLTRANSFERASE"/>
    <property type="match status" value="1"/>
</dbReference>
<feature type="region of interest" description="Disordered" evidence="6">
    <location>
        <begin position="108"/>
        <end position="127"/>
    </location>
</feature>
<feature type="compositionally biased region" description="Acidic residues" evidence="6">
    <location>
        <begin position="56"/>
        <end position="65"/>
    </location>
</feature>
<dbReference type="GO" id="GO:0032259">
    <property type="term" value="P:methylation"/>
    <property type="evidence" value="ECO:0007669"/>
    <property type="project" value="UniProtKB-KW"/>
</dbReference>
<keyword evidence="2 5" id="KW-0489">Methyltransferase</keyword>
<keyword evidence="3 5" id="KW-0808">Transferase</keyword>
<evidence type="ECO:0000259" key="7">
    <source>
        <dbReference type="Pfam" id="PF25423"/>
    </source>
</evidence>
<evidence type="ECO:0000256" key="1">
    <source>
        <dbReference type="ARBA" id="ARBA00011975"/>
    </source>
</evidence>
<evidence type="ECO:0000313" key="8">
    <source>
        <dbReference type="EMBL" id="ETN46609.1"/>
    </source>
</evidence>
<dbReference type="GeneID" id="19968134"/>
<keyword evidence="9" id="KW-1185">Reference proteome</keyword>
<dbReference type="eggNOG" id="ENOG502QPKK">
    <property type="taxonomic scope" value="Eukaryota"/>
</dbReference>
<feature type="region of interest" description="Disordered" evidence="6">
    <location>
        <begin position="45"/>
        <end position="65"/>
    </location>
</feature>
<evidence type="ECO:0000256" key="2">
    <source>
        <dbReference type="ARBA" id="ARBA00022603"/>
    </source>
</evidence>
<dbReference type="Proteomes" id="UP000030752">
    <property type="component" value="Unassembled WGS sequence"/>
</dbReference>
<dbReference type="Gene3D" id="3.90.120.10">
    <property type="entry name" value="DNA Methylase, subunit A, domain 2"/>
    <property type="match status" value="1"/>
</dbReference>
<dbReference type="EC" id="2.1.1.37" evidence="1"/>
<dbReference type="PROSITE" id="PS51679">
    <property type="entry name" value="SAM_MT_C5"/>
    <property type="match status" value="1"/>
</dbReference>
<evidence type="ECO:0000313" key="9">
    <source>
        <dbReference type="Proteomes" id="UP000030752"/>
    </source>
</evidence>
<comment type="similarity">
    <text evidence="5">Belongs to the class I-like SAM-binding methyltransferase superfamily. C5-methyltransferase family.</text>
</comment>
<feature type="active site" evidence="5">
    <location>
        <position position="815"/>
    </location>
</feature>
<evidence type="ECO:0000256" key="3">
    <source>
        <dbReference type="ARBA" id="ARBA00022679"/>
    </source>
</evidence>
<dbReference type="Pfam" id="PF00145">
    <property type="entry name" value="DNA_methylase"/>
    <property type="match status" value="1"/>
</dbReference>
<name>W2SFC5_CYPE1</name>
<dbReference type="InterPro" id="IPR057215">
    <property type="entry name" value="DUF7893"/>
</dbReference>
<dbReference type="InParanoid" id="W2SFC5"/>
<dbReference type="GO" id="GO:0003886">
    <property type="term" value="F:DNA (cytosine-5-)-methyltransferase activity"/>
    <property type="evidence" value="ECO:0007669"/>
    <property type="project" value="UniProtKB-EC"/>
</dbReference>
<dbReference type="EMBL" id="KB822711">
    <property type="protein sequence ID" value="ETN46609.1"/>
    <property type="molecule type" value="Genomic_DNA"/>
</dbReference>
<feature type="region of interest" description="Disordered" evidence="6">
    <location>
        <begin position="1114"/>
        <end position="1174"/>
    </location>
</feature>
<dbReference type="Gene3D" id="3.40.50.150">
    <property type="entry name" value="Vaccinia Virus protein VP39"/>
    <property type="match status" value="1"/>
</dbReference>
<reference evidence="8 9" key="1">
    <citation type="submission" date="2013-03" db="EMBL/GenBank/DDBJ databases">
        <title>The Genome Sequence of Phialophora europaea CBS 101466.</title>
        <authorList>
            <consortium name="The Broad Institute Genomics Platform"/>
            <person name="Cuomo C."/>
            <person name="de Hoog S."/>
            <person name="Gorbushina A."/>
            <person name="Walker B."/>
            <person name="Young S.K."/>
            <person name="Zeng Q."/>
            <person name="Gargeya S."/>
            <person name="Fitzgerald M."/>
            <person name="Haas B."/>
            <person name="Abouelleil A."/>
            <person name="Allen A.W."/>
            <person name="Alvarado L."/>
            <person name="Arachchi H.M."/>
            <person name="Berlin A.M."/>
            <person name="Chapman S.B."/>
            <person name="Gainer-Dewar J."/>
            <person name="Goldberg J."/>
            <person name="Griggs A."/>
            <person name="Gujja S."/>
            <person name="Hansen M."/>
            <person name="Howarth C."/>
            <person name="Imamovic A."/>
            <person name="Ireland A."/>
            <person name="Larimer J."/>
            <person name="McCowan C."/>
            <person name="Murphy C."/>
            <person name="Pearson M."/>
            <person name="Poon T.W."/>
            <person name="Priest M."/>
            <person name="Roberts A."/>
            <person name="Saif S."/>
            <person name="Shea T."/>
            <person name="Sisk P."/>
            <person name="Sykes S."/>
            <person name="Wortman J."/>
            <person name="Nusbaum C."/>
            <person name="Birren B."/>
        </authorList>
    </citation>
    <scope>NUCLEOTIDE SEQUENCE [LARGE SCALE GENOMIC DNA]</scope>
    <source>
        <strain evidence="8 9">CBS 101466</strain>
    </source>
</reference>
<dbReference type="PANTHER" id="PTHR10629:SF54">
    <property type="entry name" value="DNA METHYLTRANSFERASE DIM-2"/>
    <property type="match status" value="1"/>
</dbReference>
<dbReference type="VEuPathDB" id="FungiDB:HMPREF1541_00795"/>
<evidence type="ECO:0000256" key="4">
    <source>
        <dbReference type="ARBA" id="ARBA00022691"/>
    </source>
</evidence>
<dbReference type="AlphaFoldDB" id="W2SFC5"/>
<dbReference type="InterPro" id="IPR050390">
    <property type="entry name" value="C5-Methyltransferase"/>
</dbReference>
<evidence type="ECO:0000256" key="6">
    <source>
        <dbReference type="SAM" id="MobiDB-lite"/>
    </source>
</evidence>
<dbReference type="GO" id="GO:0044027">
    <property type="term" value="P:negative regulation of gene expression via chromosomal CpG island methylation"/>
    <property type="evidence" value="ECO:0007669"/>
    <property type="project" value="TreeGrafter"/>
</dbReference>
<dbReference type="HOGENOM" id="CLU_003836_0_0_1"/>
<dbReference type="SUPFAM" id="SSF53335">
    <property type="entry name" value="S-adenosyl-L-methionine-dependent methyltransferases"/>
    <property type="match status" value="1"/>
</dbReference>
<feature type="compositionally biased region" description="Acidic residues" evidence="6">
    <location>
        <begin position="146"/>
        <end position="155"/>
    </location>
</feature>
<protein>
    <recommendedName>
        <fullName evidence="1">DNA (cytosine-5-)-methyltransferase</fullName>
        <ecNumber evidence="1">2.1.1.37</ecNumber>
    </recommendedName>
</protein>
<gene>
    <name evidence="8" type="ORF">HMPREF1541_00795</name>
</gene>
<dbReference type="GO" id="GO:0005634">
    <property type="term" value="C:nucleus"/>
    <property type="evidence" value="ECO:0007669"/>
    <property type="project" value="TreeGrafter"/>
</dbReference>
<dbReference type="InterPro" id="IPR029063">
    <property type="entry name" value="SAM-dependent_MTases_sf"/>
</dbReference>
<feature type="compositionally biased region" description="Basic and acidic residues" evidence="6">
    <location>
        <begin position="194"/>
        <end position="205"/>
    </location>
</feature>
<dbReference type="STRING" id="1220924.W2SFC5"/>
<dbReference type="GO" id="GO:0003677">
    <property type="term" value="F:DNA binding"/>
    <property type="evidence" value="ECO:0007669"/>
    <property type="project" value="TreeGrafter"/>
</dbReference>
<dbReference type="RefSeq" id="XP_008711321.1">
    <property type="nucleotide sequence ID" value="XM_008713099.1"/>
</dbReference>
<dbReference type="OrthoDB" id="5376140at2759"/>
<feature type="compositionally biased region" description="Basic and acidic residues" evidence="6">
    <location>
        <begin position="1149"/>
        <end position="1174"/>
    </location>
</feature>
<dbReference type="PRINTS" id="PR00105">
    <property type="entry name" value="C5METTRFRASE"/>
</dbReference>
<dbReference type="Pfam" id="PF25423">
    <property type="entry name" value="DUF7893"/>
    <property type="match status" value="1"/>
</dbReference>
<feature type="compositionally biased region" description="Acidic residues" evidence="6">
    <location>
        <begin position="184"/>
        <end position="193"/>
    </location>
</feature>
<feature type="compositionally biased region" description="Basic and acidic residues" evidence="6">
    <location>
        <begin position="156"/>
        <end position="171"/>
    </location>
</feature>
<keyword evidence="4 5" id="KW-0949">S-adenosyl-L-methionine</keyword>
<feature type="region of interest" description="Disordered" evidence="6">
    <location>
        <begin position="135"/>
        <end position="229"/>
    </location>
</feature>
<sequence length="1174" mass="131677">MDAPAPSLHRAPREVIHISDSEDEALVNSAFPRDSVIPLTHSFLHPASNHTVPESGGDDDDDDEDTDIVLSHARRRFRVAVSDSLYPNKPITPSPSPRTKSQIRRIRLERLSRSRSVQSYNDDPHAQKENHAYHIEENSLSSSDDFVVDDDDYDSDHDLSDVEEPAHAHRETSHRRTGAQEIDKETDDEDDLESDNRLEERRSEPQIDGSRVRSTGSMVPRAGTEHRQQFQHRLAEIENQQDLHKLYPVSLQRVLDSNSSQLAGPIGEAPALVQLIPLPSLLGKTTLNFDLELRDFSLYQEVQQGGKGFGGQLVSPYTAILKSVDCVIDGTLQNKYAYRKVESMTCLQLIVEKLDDPSVATTKEHIFLQTQEGASQKVRYRLTVPALVYHEHWENFTWILDLTKYVVHFLCAASEQGRRATLHDFRNEFWIFVRNYYSEPESDHVVHWHCACGLTTDFRKHILRYGEFLRAKAIDLMNNRRLDDLFLHDVWDDIGWPLSRNRKLSRTEKTVVTPEVASAFLQSFPLWGPDGHDILETVDMNPAVVEADRRRQTFLSLPNKFEAQDQNFRTIDGKRISRVALALESAALNPLYPQFSSHEVLGRAVVVRQGDSYRFAYARGITGVDKVEIVWLLLPSEASCGTQEDAFYPVGNELFFSSECSCRPVSVHKIVACYEVDTFAERSLSPDGFFIHGLYRSDSQEHATADAAEILSGCIQHQAEQAPPAVLPAPEQVSKLKVLSLFSGAGLLDHSIASTGYFTPTFAIDLDKAAHLSYKANTESNCRHIHGSTNGYLRDVLTGCETLMNPDLLVAGFACKGYSKLNAHKSNVSAHRNCSLLANTLSLVSILRPKYVLIENVPDMDSANLQARKANACSQAICSLVAMGYQVYKTLVCGSEIDAISKRKRLFIVAAAPGLKLPRNPVEYSTNEQTNVYEVIQDLDLGKADVTNDTVLNVERPDHIPFERLPVDFDFRVALRDIVRRVPIDGDRRDLYAAYTGGHLSRLQNRWFEAQTEEKQKSGSKALKRLPADGLFPTITSVIVPINSRGMACLHPFQHRVLTVEELRRGQGLPDDFLLVGTIREVIEQIGNGVVWQVGEVWGRSIADAAWASGLLEKKDGGDVEGKDDGNNKHGNDDSNPQESPTEGPGNEQELRKRERSESVAFVEERPAKCSRVE</sequence>
<evidence type="ECO:0000256" key="5">
    <source>
        <dbReference type="PROSITE-ProRule" id="PRU01016"/>
    </source>
</evidence>
<feature type="domain" description="DUF7893" evidence="7">
    <location>
        <begin position="395"/>
        <end position="494"/>
    </location>
</feature>
<organism evidence="8 9">
    <name type="scientific">Cyphellophora europaea (strain CBS 101466)</name>
    <name type="common">Phialophora europaea</name>
    <dbReference type="NCBI Taxonomy" id="1220924"/>
    <lineage>
        <taxon>Eukaryota</taxon>
        <taxon>Fungi</taxon>
        <taxon>Dikarya</taxon>
        <taxon>Ascomycota</taxon>
        <taxon>Pezizomycotina</taxon>
        <taxon>Eurotiomycetes</taxon>
        <taxon>Chaetothyriomycetidae</taxon>
        <taxon>Chaetothyriales</taxon>
        <taxon>Cyphellophoraceae</taxon>
        <taxon>Cyphellophora</taxon>
    </lineage>
</organism>